<evidence type="ECO:0000313" key="3">
    <source>
        <dbReference type="Proteomes" id="UP000002640"/>
    </source>
</evidence>
<dbReference type="GeneID" id="20653014"/>
<keyword evidence="3" id="KW-1185">Reference proteome</keyword>
<protein>
    <recommendedName>
        <fullName evidence="1">SET domain-containing protein</fullName>
    </recommendedName>
</protein>
<evidence type="ECO:0000259" key="1">
    <source>
        <dbReference type="PROSITE" id="PS50280"/>
    </source>
</evidence>
<dbReference type="AlphaFoldDB" id="G4YQQ4"/>
<reference evidence="2 3" key="1">
    <citation type="journal article" date="2006" name="Science">
        <title>Phytophthora genome sequences uncover evolutionary origins and mechanisms of pathogenesis.</title>
        <authorList>
            <person name="Tyler B.M."/>
            <person name="Tripathy S."/>
            <person name="Zhang X."/>
            <person name="Dehal P."/>
            <person name="Jiang R.H."/>
            <person name="Aerts A."/>
            <person name="Arredondo F.D."/>
            <person name="Baxter L."/>
            <person name="Bensasson D."/>
            <person name="Beynon J.L."/>
            <person name="Chapman J."/>
            <person name="Damasceno C.M."/>
            <person name="Dorrance A.E."/>
            <person name="Dou D."/>
            <person name="Dickerman A.W."/>
            <person name="Dubchak I.L."/>
            <person name="Garbelotto M."/>
            <person name="Gijzen M."/>
            <person name="Gordon S.G."/>
            <person name="Govers F."/>
            <person name="Grunwald N.J."/>
            <person name="Huang W."/>
            <person name="Ivors K.L."/>
            <person name="Jones R.W."/>
            <person name="Kamoun S."/>
            <person name="Krampis K."/>
            <person name="Lamour K.H."/>
            <person name="Lee M.K."/>
            <person name="McDonald W.H."/>
            <person name="Medina M."/>
            <person name="Meijer H.J."/>
            <person name="Nordberg E.K."/>
            <person name="Maclean D.J."/>
            <person name="Ospina-Giraldo M.D."/>
            <person name="Morris P.F."/>
            <person name="Phuntumart V."/>
            <person name="Putnam N.H."/>
            <person name="Rash S."/>
            <person name="Rose J.K."/>
            <person name="Sakihama Y."/>
            <person name="Salamov A.A."/>
            <person name="Savidor A."/>
            <person name="Scheuring C.F."/>
            <person name="Smith B.M."/>
            <person name="Sobral B.W."/>
            <person name="Terry A."/>
            <person name="Torto-Alalibo T.A."/>
            <person name="Win J."/>
            <person name="Xu Z."/>
            <person name="Zhang H."/>
            <person name="Grigoriev I.V."/>
            <person name="Rokhsar D.S."/>
            <person name="Boore J.L."/>
        </authorList>
    </citation>
    <scope>NUCLEOTIDE SEQUENCE [LARGE SCALE GENOMIC DNA]</scope>
    <source>
        <strain evidence="2 3">P6497</strain>
    </source>
</reference>
<dbReference type="RefSeq" id="XP_009517700.1">
    <property type="nucleotide sequence ID" value="XM_009519405.1"/>
</dbReference>
<dbReference type="SMR" id="G4YQQ4"/>
<dbReference type="InterPro" id="IPR001214">
    <property type="entry name" value="SET_dom"/>
</dbReference>
<dbReference type="STRING" id="1094619.G4YQQ4"/>
<feature type="domain" description="SET" evidence="1">
    <location>
        <begin position="10"/>
        <end position="122"/>
    </location>
</feature>
<dbReference type="SMART" id="SM00317">
    <property type="entry name" value="SET"/>
    <property type="match status" value="1"/>
</dbReference>
<dbReference type="KEGG" id="psoj:PHYSODRAFT_453907"/>
<dbReference type="InterPro" id="IPR046341">
    <property type="entry name" value="SET_dom_sf"/>
</dbReference>
<dbReference type="SUPFAM" id="SSF82199">
    <property type="entry name" value="SET domain"/>
    <property type="match status" value="1"/>
</dbReference>
<gene>
    <name evidence="2" type="ORF">PHYSODRAFT_453907</name>
</gene>
<organism evidence="2 3">
    <name type="scientific">Phytophthora sojae (strain P6497)</name>
    <name type="common">Soybean stem and root rot agent</name>
    <name type="synonym">Phytophthora megasperma f. sp. glycines</name>
    <dbReference type="NCBI Taxonomy" id="1094619"/>
    <lineage>
        <taxon>Eukaryota</taxon>
        <taxon>Sar</taxon>
        <taxon>Stramenopiles</taxon>
        <taxon>Oomycota</taxon>
        <taxon>Peronosporomycetes</taxon>
        <taxon>Peronosporales</taxon>
        <taxon>Peronosporaceae</taxon>
        <taxon>Phytophthora</taxon>
    </lineage>
</organism>
<dbReference type="Pfam" id="PF00856">
    <property type="entry name" value="SET"/>
    <property type="match status" value="1"/>
</dbReference>
<dbReference type="Gene3D" id="2.170.270.10">
    <property type="entry name" value="SET domain"/>
    <property type="match status" value="1"/>
</dbReference>
<dbReference type="Proteomes" id="UP000002640">
    <property type="component" value="Unassembled WGS sequence"/>
</dbReference>
<proteinExistence type="predicted"/>
<sequence length="138" mass="15375">NVLQESTATELVRFRSSGEYGLVASKPIPRGTILGEYFGTLEYMPKKNVGNDGFRLDFKTRSKHGKRLQINGGMRRGLVAWANHSCDAVAGLFQVGYGRLSTVVAITLREIQTGQEVTVSYGKKLWFVCRCGFEHCCH</sequence>
<dbReference type="PROSITE" id="PS50280">
    <property type="entry name" value="SET"/>
    <property type="match status" value="1"/>
</dbReference>
<feature type="non-terminal residue" evidence="2">
    <location>
        <position position="138"/>
    </location>
</feature>
<dbReference type="InParanoid" id="G4YQQ4"/>
<dbReference type="EMBL" id="JH159151">
    <property type="protein sequence ID" value="EGZ30425.1"/>
    <property type="molecule type" value="Genomic_DNA"/>
</dbReference>
<evidence type="ECO:0000313" key="2">
    <source>
        <dbReference type="EMBL" id="EGZ30425.1"/>
    </source>
</evidence>
<accession>G4YQQ4</accession>
<feature type="non-terminal residue" evidence="2">
    <location>
        <position position="1"/>
    </location>
</feature>
<name>G4YQQ4_PHYSP</name>